<sequence>MNTSFPDLDAEGSSKGSDESSHPQADRPSRSVWLGLDLGNARVGVAISDPELTFAHPEGNIRVAGDYFQAIDEITDLIDDHQVSHVVIGYPLQLDGTEGKSAKKARRFSLALEKRLALYQIQGVSLELKDERMTTVRAHSQLMDAGIGSRRHRPLVDQQSAVLILQAALDDRHSNR</sequence>
<evidence type="ECO:0000256" key="3">
    <source>
        <dbReference type="ARBA" id="ARBA00022722"/>
    </source>
</evidence>
<keyword evidence="3 5" id="KW-0540">Nuclease</keyword>
<dbReference type="InterPro" id="IPR005227">
    <property type="entry name" value="YqgF"/>
</dbReference>
<reference evidence="8 9" key="1">
    <citation type="submission" date="2010-12" db="EMBL/GenBank/DDBJ databases">
        <authorList>
            <person name="Muzny D."/>
            <person name="Qin X."/>
            <person name="Buhay C."/>
            <person name="Dugan-Rocha S."/>
            <person name="Ding Y."/>
            <person name="Chen G."/>
            <person name="Hawes A."/>
            <person name="Holder M."/>
            <person name="Jhangiani S."/>
            <person name="Johnson A."/>
            <person name="Khan Z."/>
            <person name="Li Z."/>
            <person name="Liu W."/>
            <person name="Liu X."/>
            <person name="Perez L."/>
            <person name="Shen H."/>
            <person name="Wang Q."/>
            <person name="Watt J."/>
            <person name="Xi L."/>
            <person name="Xin Y."/>
            <person name="Zhou J."/>
            <person name="Deng J."/>
            <person name="Jiang H."/>
            <person name="Liu Y."/>
            <person name="Qu J."/>
            <person name="Song X.-Z."/>
            <person name="Zhang L."/>
            <person name="Villasana D."/>
            <person name="Johnson A."/>
            <person name="Liu J."/>
            <person name="Liyanage D."/>
            <person name="Lorensuhewa L."/>
            <person name="Robinson T."/>
            <person name="Song A."/>
            <person name="Song B.-B."/>
            <person name="Dinh H."/>
            <person name="Thornton R."/>
            <person name="Coyle M."/>
            <person name="Francisco L."/>
            <person name="Jackson L."/>
            <person name="Javaid M."/>
            <person name="Korchina V."/>
            <person name="Kovar C."/>
            <person name="Mata R."/>
            <person name="Mathew T."/>
            <person name="Ngo R."/>
            <person name="Nguyen L."/>
            <person name="Nguyen N."/>
            <person name="Okwuonu G."/>
            <person name="Ongeri F."/>
            <person name="Pham C."/>
            <person name="Simmons D."/>
            <person name="Wilczek-Boney K."/>
            <person name="Hale W."/>
            <person name="Jakkamsetti A."/>
            <person name="Pham P."/>
            <person name="Ruth R."/>
            <person name="San Lucas F."/>
            <person name="Warren J."/>
            <person name="Zhang J."/>
            <person name="Zhao Z."/>
            <person name="Zhou C."/>
            <person name="Zhu D."/>
            <person name="Lee S."/>
            <person name="Bess C."/>
            <person name="Blankenburg K."/>
            <person name="Forbes L."/>
            <person name="Fu Q."/>
            <person name="Gubbala S."/>
            <person name="Hirani K."/>
            <person name="Jayaseelan J.C."/>
            <person name="Lara F."/>
            <person name="Munidasa M."/>
            <person name="Palculict T."/>
            <person name="Patil S."/>
            <person name="Pu L.-L."/>
            <person name="Saada N."/>
            <person name="Tang L."/>
            <person name="Weissenberger G."/>
            <person name="Zhu Y."/>
            <person name="Hemphill L."/>
            <person name="Shang Y."/>
            <person name="Youmans B."/>
            <person name="Ayvaz T."/>
            <person name="Ross M."/>
            <person name="Santibanez J."/>
            <person name="Aqrawi P."/>
            <person name="Gross S."/>
            <person name="Joshi V."/>
            <person name="Fowler G."/>
            <person name="Nazareth L."/>
            <person name="Reid J."/>
            <person name="Worley K."/>
            <person name="Petrosino J."/>
            <person name="Highlander S."/>
            <person name="Gibbs R."/>
        </authorList>
    </citation>
    <scope>NUCLEOTIDE SEQUENCE [LARGE SCALE GENOMIC DNA]</scope>
    <source>
        <strain evidence="8 9">DSM 10105</strain>
    </source>
</reference>
<dbReference type="RefSeq" id="WP_006289135.1">
    <property type="nucleotide sequence ID" value="NZ_AP012333.1"/>
</dbReference>
<gene>
    <name evidence="8" type="ORF">HMPREF0620_0758</name>
</gene>
<comment type="subcellular location">
    <subcellularLocation>
        <location evidence="5">Cytoplasm</location>
    </subcellularLocation>
</comment>
<feature type="region of interest" description="Disordered" evidence="6">
    <location>
        <begin position="1"/>
        <end position="30"/>
    </location>
</feature>
<keyword evidence="1 5" id="KW-0963">Cytoplasm</keyword>
<feature type="compositionally biased region" description="Basic and acidic residues" evidence="6">
    <location>
        <begin position="16"/>
        <end position="29"/>
    </location>
</feature>
<dbReference type="GO" id="GO:0005829">
    <property type="term" value="C:cytosol"/>
    <property type="evidence" value="ECO:0007669"/>
    <property type="project" value="TreeGrafter"/>
</dbReference>
<comment type="caution">
    <text evidence="8">The sequence shown here is derived from an EMBL/GenBank/DDBJ whole genome shotgun (WGS) entry which is preliminary data.</text>
</comment>
<comment type="similarity">
    <text evidence="5">Belongs to the YqgF HJR family.</text>
</comment>
<dbReference type="KEGG" id="pdo:PSDT_0872"/>
<dbReference type="Proteomes" id="UP000004946">
    <property type="component" value="Chromosome"/>
</dbReference>
<evidence type="ECO:0000259" key="7">
    <source>
        <dbReference type="SMART" id="SM00732"/>
    </source>
</evidence>
<dbReference type="HOGENOM" id="CLU_098240_0_1_11"/>
<keyword evidence="2 5" id="KW-0690">Ribosome biogenesis</keyword>
<dbReference type="GO" id="GO:0000967">
    <property type="term" value="P:rRNA 5'-end processing"/>
    <property type="evidence" value="ECO:0007669"/>
    <property type="project" value="UniProtKB-UniRule"/>
</dbReference>
<evidence type="ECO:0000256" key="1">
    <source>
        <dbReference type="ARBA" id="ARBA00022490"/>
    </source>
</evidence>
<dbReference type="PANTHER" id="PTHR33317:SF4">
    <property type="entry name" value="POLYNUCLEOTIDYL TRANSFERASE, RIBONUCLEASE H-LIKE SUPERFAMILY PROTEIN"/>
    <property type="match status" value="1"/>
</dbReference>
<dbReference type="SUPFAM" id="SSF53098">
    <property type="entry name" value="Ribonuclease H-like"/>
    <property type="match status" value="1"/>
</dbReference>
<keyword evidence="4 5" id="KW-0378">Hydrolase</keyword>
<dbReference type="PATRIC" id="fig|864564.6.peg.956"/>
<dbReference type="EC" id="3.1.-.-" evidence="5"/>
<dbReference type="GO" id="GO:0004518">
    <property type="term" value="F:nuclease activity"/>
    <property type="evidence" value="ECO:0007669"/>
    <property type="project" value="UniProtKB-KW"/>
</dbReference>
<dbReference type="EMBL" id="AEON01000001">
    <property type="protein sequence ID" value="EFT83753.1"/>
    <property type="molecule type" value="Genomic_DNA"/>
</dbReference>
<accession>E6K1S2</accession>
<organism evidence="8 9">
    <name type="scientific">Parascardovia denticolens DSM 10105 = JCM 12538</name>
    <dbReference type="NCBI Taxonomy" id="864564"/>
    <lineage>
        <taxon>Bacteria</taxon>
        <taxon>Bacillati</taxon>
        <taxon>Actinomycetota</taxon>
        <taxon>Actinomycetes</taxon>
        <taxon>Bifidobacteriales</taxon>
        <taxon>Bifidobacteriaceae</taxon>
        <taxon>Parascardovia</taxon>
    </lineage>
</organism>
<dbReference type="PANTHER" id="PTHR33317">
    <property type="entry name" value="POLYNUCLEOTIDYL TRANSFERASE, RIBONUCLEASE H-LIKE SUPERFAMILY PROTEIN"/>
    <property type="match status" value="1"/>
</dbReference>
<dbReference type="SMART" id="SM00732">
    <property type="entry name" value="YqgFc"/>
    <property type="match status" value="1"/>
</dbReference>
<dbReference type="Gene3D" id="3.30.420.140">
    <property type="entry name" value="YqgF/RNase H-like domain"/>
    <property type="match status" value="1"/>
</dbReference>
<comment type="function">
    <text evidence="5">Could be a nuclease involved in processing of the 5'-end of pre-16S rRNA.</text>
</comment>
<dbReference type="CDD" id="cd16964">
    <property type="entry name" value="YqgF"/>
    <property type="match status" value="1"/>
</dbReference>
<dbReference type="AlphaFoldDB" id="E6K1S2"/>
<name>E6K1S2_PARDN</name>
<evidence type="ECO:0000313" key="9">
    <source>
        <dbReference type="Proteomes" id="UP000004946"/>
    </source>
</evidence>
<keyword evidence="9" id="KW-1185">Reference proteome</keyword>
<evidence type="ECO:0000256" key="6">
    <source>
        <dbReference type="SAM" id="MobiDB-lite"/>
    </source>
</evidence>
<dbReference type="NCBIfam" id="TIGR00250">
    <property type="entry name" value="RNAse_H_YqgF"/>
    <property type="match status" value="1"/>
</dbReference>
<dbReference type="InterPro" id="IPR037027">
    <property type="entry name" value="YqgF/RNaseH-like_dom_sf"/>
</dbReference>
<dbReference type="InterPro" id="IPR006641">
    <property type="entry name" value="YqgF/RNaseH-like_dom"/>
</dbReference>
<dbReference type="Pfam" id="PF03652">
    <property type="entry name" value="RuvX"/>
    <property type="match status" value="1"/>
</dbReference>
<dbReference type="HAMAP" id="MF_00651">
    <property type="entry name" value="Nuclease_YqgF"/>
    <property type="match status" value="1"/>
</dbReference>
<protein>
    <recommendedName>
        <fullName evidence="5">Putative pre-16S rRNA nuclease</fullName>
        <ecNumber evidence="5">3.1.-.-</ecNumber>
    </recommendedName>
</protein>
<dbReference type="InterPro" id="IPR012337">
    <property type="entry name" value="RNaseH-like_sf"/>
</dbReference>
<feature type="domain" description="YqgF/RNase H-like" evidence="7">
    <location>
        <begin position="31"/>
        <end position="138"/>
    </location>
</feature>
<evidence type="ECO:0000256" key="4">
    <source>
        <dbReference type="ARBA" id="ARBA00022801"/>
    </source>
</evidence>
<evidence type="ECO:0000313" key="8">
    <source>
        <dbReference type="EMBL" id="EFT83753.1"/>
    </source>
</evidence>
<dbReference type="GO" id="GO:0016788">
    <property type="term" value="F:hydrolase activity, acting on ester bonds"/>
    <property type="evidence" value="ECO:0007669"/>
    <property type="project" value="UniProtKB-UniRule"/>
</dbReference>
<dbReference type="eggNOG" id="COG0816">
    <property type="taxonomic scope" value="Bacteria"/>
</dbReference>
<proteinExistence type="inferred from homology"/>
<evidence type="ECO:0000256" key="5">
    <source>
        <dbReference type="HAMAP-Rule" id="MF_00651"/>
    </source>
</evidence>
<evidence type="ECO:0000256" key="2">
    <source>
        <dbReference type="ARBA" id="ARBA00022517"/>
    </source>
</evidence>